<evidence type="ECO:0000256" key="1">
    <source>
        <dbReference type="SAM" id="Phobius"/>
    </source>
</evidence>
<dbReference type="KEGG" id="wcp:H9Q76_08635"/>
<dbReference type="RefSeq" id="WP_118544847.1">
    <property type="nucleotide sequence ID" value="NZ_CP060632.1"/>
</dbReference>
<dbReference type="PROSITE" id="PS00409">
    <property type="entry name" value="PROKAR_NTER_METHYL"/>
    <property type="match status" value="1"/>
</dbReference>
<evidence type="ECO:0000313" key="3">
    <source>
        <dbReference type="Proteomes" id="UP000515819"/>
    </source>
</evidence>
<evidence type="ECO:0000313" key="2">
    <source>
        <dbReference type="EMBL" id="QNL98812.1"/>
    </source>
</evidence>
<dbReference type="AlphaFoldDB" id="A0A7G9FJT1"/>
<keyword evidence="1" id="KW-1133">Transmembrane helix</keyword>
<dbReference type="InterPro" id="IPR012902">
    <property type="entry name" value="N_methyl_site"/>
</dbReference>
<accession>A0A7G9FJT1</accession>
<sequence>MKKTNNKGFSLVELIIVIAIMAILAGAIAPALIRYIDKSRKSNDVSSCKTIKTAVETALGNEDVYAFLTNCGDDDANFTLITFNPGESTSTATMSNDAMTISGCTEPTTGVSVADVGTLALTEIGTNIGEKIPKLKYTKANKDDSAAACTVKPEKFYAAITAKGTVYVMIGSDTAPSATPSGAKVAEYDSAYIISPECCAAYQ</sequence>
<feature type="transmembrane region" description="Helical" evidence="1">
    <location>
        <begin position="12"/>
        <end position="33"/>
    </location>
</feature>
<dbReference type="Proteomes" id="UP000515819">
    <property type="component" value="Chromosome"/>
</dbReference>
<keyword evidence="1" id="KW-0472">Membrane</keyword>
<dbReference type="SUPFAM" id="SSF54523">
    <property type="entry name" value="Pili subunits"/>
    <property type="match status" value="1"/>
</dbReference>
<name>A0A7G9FJT1_9FIRM</name>
<organism evidence="2 3">
    <name type="scientific">Wujia chipingensis</name>
    <dbReference type="NCBI Taxonomy" id="2763670"/>
    <lineage>
        <taxon>Bacteria</taxon>
        <taxon>Bacillati</taxon>
        <taxon>Bacillota</taxon>
        <taxon>Clostridia</taxon>
        <taxon>Lachnospirales</taxon>
        <taxon>Lachnospiraceae</taxon>
        <taxon>Wujia</taxon>
    </lineage>
</organism>
<proteinExistence type="predicted"/>
<dbReference type="EMBL" id="CP060632">
    <property type="protein sequence ID" value="QNL98812.1"/>
    <property type="molecule type" value="Genomic_DNA"/>
</dbReference>
<dbReference type="Gene3D" id="3.30.700.10">
    <property type="entry name" value="Glycoprotein, Type 4 Pilin"/>
    <property type="match status" value="1"/>
</dbReference>
<dbReference type="InterPro" id="IPR045584">
    <property type="entry name" value="Pilin-like"/>
</dbReference>
<dbReference type="NCBIfam" id="TIGR02532">
    <property type="entry name" value="IV_pilin_GFxxxE"/>
    <property type="match status" value="1"/>
</dbReference>
<dbReference type="Pfam" id="PF07963">
    <property type="entry name" value="N_methyl"/>
    <property type="match status" value="1"/>
</dbReference>
<gene>
    <name evidence="2" type="ORF">H9Q76_08635</name>
</gene>
<protein>
    <submittedName>
        <fullName evidence="2">Type II secretion system protein</fullName>
    </submittedName>
</protein>
<reference evidence="2 3" key="1">
    <citation type="submission" date="2020-08" db="EMBL/GenBank/DDBJ databases">
        <authorList>
            <person name="Liu C."/>
            <person name="Sun Q."/>
        </authorList>
    </citation>
    <scope>NUCLEOTIDE SEQUENCE [LARGE SCALE GENOMIC DNA]</scope>
    <source>
        <strain evidence="2 3">NSJ-4</strain>
    </source>
</reference>
<keyword evidence="1" id="KW-0812">Transmembrane</keyword>
<keyword evidence="3" id="KW-1185">Reference proteome</keyword>